<dbReference type="InterPro" id="IPR013324">
    <property type="entry name" value="RNA_pol_sigma_r3/r4-like"/>
</dbReference>
<dbReference type="GO" id="GO:0003677">
    <property type="term" value="F:DNA binding"/>
    <property type="evidence" value="ECO:0007669"/>
    <property type="project" value="InterPro"/>
</dbReference>
<name>A0A1T4R2S1_9BACT</name>
<dbReference type="InterPro" id="IPR039425">
    <property type="entry name" value="RNA_pol_sigma-70-like"/>
</dbReference>
<dbReference type="RefSeq" id="WP_078832343.1">
    <property type="nucleotide sequence ID" value="NZ_FUWH01000010.1"/>
</dbReference>
<dbReference type="PANTHER" id="PTHR43133">
    <property type="entry name" value="RNA POLYMERASE ECF-TYPE SIGMA FACTO"/>
    <property type="match status" value="1"/>
</dbReference>
<dbReference type="GO" id="GO:0006352">
    <property type="term" value="P:DNA-templated transcription initiation"/>
    <property type="evidence" value="ECO:0007669"/>
    <property type="project" value="InterPro"/>
</dbReference>
<dbReference type="InterPro" id="IPR007627">
    <property type="entry name" value="RNA_pol_sigma70_r2"/>
</dbReference>
<dbReference type="InterPro" id="IPR013249">
    <property type="entry name" value="RNA_pol_sigma70_r4_t2"/>
</dbReference>
<dbReference type="InterPro" id="IPR013325">
    <property type="entry name" value="RNA_pol_sigma_r2"/>
</dbReference>
<dbReference type="InterPro" id="IPR036388">
    <property type="entry name" value="WH-like_DNA-bd_sf"/>
</dbReference>
<evidence type="ECO:0000256" key="4">
    <source>
        <dbReference type="ARBA" id="ARBA00023163"/>
    </source>
</evidence>
<reference evidence="6 7" key="1">
    <citation type="submission" date="2017-02" db="EMBL/GenBank/DDBJ databases">
        <authorList>
            <person name="Peterson S.W."/>
        </authorList>
    </citation>
    <scope>NUCLEOTIDE SEQUENCE [LARGE SCALE GENOMIC DNA]</scope>
    <source>
        <strain evidence="6 7">DSM 22335</strain>
    </source>
</reference>
<accession>A0A1T4R2S1</accession>
<dbReference type="STRING" id="413434.SAMN04488132_110100"/>
<evidence type="ECO:0000256" key="2">
    <source>
        <dbReference type="ARBA" id="ARBA00023015"/>
    </source>
</evidence>
<dbReference type="EMBL" id="FUWH01000010">
    <property type="protein sequence ID" value="SKA10342.1"/>
    <property type="molecule type" value="Genomic_DNA"/>
</dbReference>
<dbReference type="Proteomes" id="UP000190888">
    <property type="component" value="Unassembled WGS sequence"/>
</dbReference>
<dbReference type="Gene3D" id="1.10.1740.10">
    <property type="match status" value="1"/>
</dbReference>
<dbReference type="NCBIfam" id="TIGR02937">
    <property type="entry name" value="sigma70-ECF"/>
    <property type="match status" value="1"/>
</dbReference>
<keyword evidence="2" id="KW-0805">Transcription regulation</keyword>
<dbReference type="InterPro" id="IPR014284">
    <property type="entry name" value="RNA_pol_sigma-70_dom"/>
</dbReference>
<evidence type="ECO:0000256" key="1">
    <source>
        <dbReference type="ARBA" id="ARBA00010641"/>
    </source>
</evidence>
<organism evidence="6 7">
    <name type="scientific">Sediminibacterium ginsengisoli</name>
    <dbReference type="NCBI Taxonomy" id="413434"/>
    <lineage>
        <taxon>Bacteria</taxon>
        <taxon>Pseudomonadati</taxon>
        <taxon>Bacteroidota</taxon>
        <taxon>Chitinophagia</taxon>
        <taxon>Chitinophagales</taxon>
        <taxon>Chitinophagaceae</taxon>
        <taxon>Sediminibacterium</taxon>
    </lineage>
</organism>
<dbReference type="Pfam" id="PF08281">
    <property type="entry name" value="Sigma70_r4_2"/>
    <property type="match status" value="1"/>
</dbReference>
<dbReference type="Gene3D" id="1.10.10.10">
    <property type="entry name" value="Winged helix-like DNA-binding domain superfamily/Winged helix DNA-binding domain"/>
    <property type="match status" value="1"/>
</dbReference>
<dbReference type="SUPFAM" id="SSF88659">
    <property type="entry name" value="Sigma3 and sigma4 domains of RNA polymerase sigma factors"/>
    <property type="match status" value="1"/>
</dbReference>
<evidence type="ECO:0000259" key="5">
    <source>
        <dbReference type="PROSITE" id="PS00622"/>
    </source>
</evidence>
<keyword evidence="4" id="KW-0804">Transcription</keyword>
<dbReference type="Pfam" id="PF04542">
    <property type="entry name" value="Sigma70_r2"/>
    <property type="match status" value="1"/>
</dbReference>
<dbReference type="OrthoDB" id="9780326at2"/>
<feature type="domain" description="HTH luxR-type" evidence="5">
    <location>
        <begin position="127"/>
        <end position="154"/>
    </location>
</feature>
<sequence>MPAEKDFIILLNQHQKIIHKVCNLYMDAAADREDLFQEITLQAWKAYGNFRGDAKFSTWLYRVALNTAITYFRKEKKKPEIFTSEHLPEDRQAETTDPVEEQVKALYAAIGDLSRIDKAIVMLYLEDYSYNEIGDMMGITANNVAVKMNRIKTKLREQTPKHMQTA</sequence>
<gene>
    <name evidence="6" type="ORF">SAMN04488132_110100</name>
</gene>
<evidence type="ECO:0000256" key="3">
    <source>
        <dbReference type="ARBA" id="ARBA00023082"/>
    </source>
</evidence>
<evidence type="ECO:0000313" key="7">
    <source>
        <dbReference type="Proteomes" id="UP000190888"/>
    </source>
</evidence>
<dbReference type="InterPro" id="IPR000792">
    <property type="entry name" value="Tscrpt_reg_LuxR_C"/>
</dbReference>
<comment type="similarity">
    <text evidence="1">Belongs to the sigma-70 factor family. ECF subfamily.</text>
</comment>
<keyword evidence="3" id="KW-0731">Sigma factor</keyword>
<dbReference type="SUPFAM" id="SSF88946">
    <property type="entry name" value="Sigma2 domain of RNA polymerase sigma factors"/>
    <property type="match status" value="1"/>
</dbReference>
<keyword evidence="7" id="KW-1185">Reference proteome</keyword>
<dbReference type="PROSITE" id="PS00622">
    <property type="entry name" value="HTH_LUXR_1"/>
    <property type="match status" value="1"/>
</dbReference>
<dbReference type="AlphaFoldDB" id="A0A1T4R2S1"/>
<evidence type="ECO:0000313" key="6">
    <source>
        <dbReference type="EMBL" id="SKA10342.1"/>
    </source>
</evidence>
<protein>
    <submittedName>
        <fullName evidence="6">RNA polymerase sigma-70 factor, ECF subfamily</fullName>
    </submittedName>
</protein>
<dbReference type="GO" id="GO:0016987">
    <property type="term" value="F:sigma factor activity"/>
    <property type="evidence" value="ECO:0007669"/>
    <property type="project" value="UniProtKB-KW"/>
</dbReference>
<dbReference type="PANTHER" id="PTHR43133:SF45">
    <property type="entry name" value="RNA POLYMERASE ECF-TYPE SIGMA FACTOR"/>
    <property type="match status" value="1"/>
</dbReference>
<proteinExistence type="inferred from homology"/>